<name>A0A1G1Y5Y2_9BACT</name>
<keyword evidence="2" id="KW-0812">Transmembrane</keyword>
<sequence length="301" mass="33204">MGSDQATVNRIKQLKAIQPRPEFKTSTRDFLLSSIAPQQEAQTKVSFIDYSLFFTRMFKQQLFEPVVVMLLVLAFSLGSSLAVNAAFYSLPGEPLYRVKIALEKTQLQLTANESRQAELEIEFAHKRLSEFNKIVARTDVSSAEKKEQIDQVVREFQKNVGAVQQRITKIGTADQNINATEKQKTLQIALTISSKTDELFKTFDQSSSTLDASEKVAVESLIAEAVETAQQVNLSAQELLDESAATTTDEIITEQGTVEGEAFEEPGVADLIATSTIETFTETQAGSSQDVETTDSIVSED</sequence>
<keyword evidence="2" id="KW-1133">Transmembrane helix</keyword>
<organism evidence="4 5">
    <name type="scientific">Candidatus Buchananbacteria bacterium RIFCSPHIGHO2_01_FULL_47_11b</name>
    <dbReference type="NCBI Taxonomy" id="1797537"/>
    <lineage>
        <taxon>Bacteria</taxon>
        <taxon>Candidatus Buchananiibacteriota</taxon>
    </lineage>
</organism>
<accession>A0A1G1Y5Y2</accession>
<evidence type="ECO:0000313" key="5">
    <source>
        <dbReference type="Proteomes" id="UP000178385"/>
    </source>
</evidence>
<proteinExistence type="predicted"/>
<dbReference type="Proteomes" id="UP000178385">
    <property type="component" value="Unassembled WGS sequence"/>
</dbReference>
<evidence type="ECO:0000259" key="3">
    <source>
        <dbReference type="Pfam" id="PF18915"/>
    </source>
</evidence>
<dbReference type="EMBL" id="MHIG01000009">
    <property type="protein sequence ID" value="OGY47732.1"/>
    <property type="molecule type" value="Genomic_DNA"/>
</dbReference>
<gene>
    <name evidence="4" type="ORF">A2840_01075</name>
</gene>
<evidence type="ECO:0000256" key="1">
    <source>
        <dbReference type="SAM" id="MobiDB-lite"/>
    </source>
</evidence>
<dbReference type="Pfam" id="PF18915">
    <property type="entry name" value="DUF5667"/>
    <property type="match status" value="1"/>
</dbReference>
<comment type="caution">
    <text evidence="4">The sequence shown here is derived from an EMBL/GenBank/DDBJ whole genome shotgun (WGS) entry which is preliminary data.</text>
</comment>
<feature type="region of interest" description="Disordered" evidence="1">
    <location>
        <begin position="279"/>
        <end position="301"/>
    </location>
</feature>
<dbReference type="InterPro" id="IPR043725">
    <property type="entry name" value="DUF5667"/>
</dbReference>
<reference evidence="4 5" key="1">
    <citation type="journal article" date="2016" name="Nat. Commun.">
        <title>Thousands of microbial genomes shed light on interconnected biogeochemical processes in an aquifer system.</title>
        <authorList>
            <person name="Anantharaman K."/>
            <person name="Brown C.T."/>
            <person name="Hug L.A."/>
            <person name="Sharon I."/>
            <person name="Castelle C.J."/>
            <person name="Probst A.J."/>
            <person name="Thomas B.C."/>
            <person name="Singh A."/>
            <person name="Wilkins M.J."/>
            <person name="Karaoz U."/>
            <person name="Brodie E.L."/>
            <person name="Williams K.H."/>
            <person name="Hubbard S.S."/>
            <person name="Banfield J.F."/>
        </authorList>
    </citation>
    <scope>NUCLEOTIDE SEQUENCE [LARGE SCALE GENOMIC DNA]</scope>
</reference>
<feature type="domain" description="DUF5667" evidence="3">
    <location>
        <begin position="90"/>
        <end position="182"/>
    </location>
</feature>
<evidence type="ECO:0000256" key="2">
    <source>
        <dbReference type="SAM" id="Phobius"/>
    </source>
</evidence>
<feature type="transmembrane region" description="Helical" evidence="2">
    <location>
        <begin position="66"/>
        <end position="90"/>
    </location>
</feature>
<protein>
    <recommendedName>
        <fullName evidence="3">DUF5667 domain-containing protein</fullName>
    </recommendedName>
</protein>
<dbReference type="AlphaFoldDB" id="A0A1G1Y5Y2"/>
<evidence type="ECO:0000313" key="4">
    <source>
        <dbReference type="EMBL" id="OGY47732.1"/>
    </source>
</evidence>
<keyword evidence="2" id="KW-0472">Membrane</keyword>